<feature type="compositionally biased region" description="Low complexity" evidence="1">
    <location>
        <begin position="175"/>
        <end position="185"/>
    </location>
</feature>
<feature type="region of interest" description="Disordered" evidence="1">
    <location>
        <begin position="663"/>
        <end position="711"/>
    </location>
</feature>
<dbReference type="OrthoDB" id="4161595at2759"/>
<dbReference type="Proteomes" id="UP000838763">
    <property type="component" value="Unassembled WGS sequence"/>
</dbReference>
<gene>
    <name evidence="2" type="ORF">PPNO1_LOCUS1986</name>
</gene>
<feature type="region of interest" description="Disordered" evidence="1">
    <location>
        <begin position="385"/>
        <end position="408"/>
    </location>
</feature>
<reference evidence="2" key="1">
    <citation type="submission" date="2022-11" db="EMBL/GenBank/DDBJ databases">
        <authorList>
            <person name="Scott C."/>
            <person name="Bruce N."/>
        </authorList>
    </citation>
    <scope>NUCLEOTIDE SEQUENCE</scope>
</reference>
<sequence length="711" mass="78812">MTSSQHFKPSFLGETNPQLEISTGRRLSTASEMDAQLTARKPSFLTHHDAPISPMGSPKSPKHKFSDSHSSLSSYSPSTQSGCHSRISSFSTISMAPPPSTMMGEIPSIEEKSERNDSDRWAPNLPALGNSQLPSRDLPQLNNGTPPRFGSFSIEPRRPSSPSDAFLISRGEARQSPPSHYQPPQHEAESMSEHLSDHQDTLNPLPNTLSRFPQHSSHLLQPIHKHKRAISAPSFAAFRAQPNGPAYPTRALPPHPMQPMAQQQPMPQQPLPQPTKRLLRRWEQNLHIRCERVENCDTGTDRRKLISHVFGRNKLCTRAIPQEVWVHYCRKHYQRERYRKGPEYAKLQADLILVQIDRIQAWSDGNVAANDGPVVKDWALSIRKREQQRRKKSQDDGEEEEEEEDDAVALGTAVPDWLAGQAGSGYPTAQIKDIMAQLRDEVHAGNLLQLPDIEILPNIEGAVAPRRPQKRRSKSSVSHRRTQSMGIPIGNALPPAGDHHMLFNHRRGSQPAIVVTEEAGRAEKRKAEDALDGAYAPPNSRRTALVHRPAFQQIQEERLEHLDAQPHMTLSAPQPRHGRISNSVIGRMEPEPAAHGGYFSNADPFRAGQGQVAPAPPARPVPSFEDGGHVQRLGLAQRRRVSTPNASYMAHGPNSNPAFDPLQRLPNPFAAIPSGPAGQPFSHGHGRGGEPQHTTLPSISQMTGEDFRPQP</sequence>
<feature type="compositionally biased region" description="Polar residues" evidence="1">
    <location>
        <begin position="1"/>
        <end position="31"/>
    </location>
</feature>
<feature type="region of interest" description="Disordered" evidence="1">
    <location>
        <begin position="110"/>
        <end position="213"/>
    </location>
</feature>
<feature type="region of interest" description="Disordered" evidence="1">
    <location>
        <begin position="1"/>
        <end position="85"/>
    </location>
</feature>
<feature type="compositionally biased region" description="Polar residues" evidence="1">
    <location>
        <begin position="129"/>
        <end position="145"/>
    </location>
</feature>
<feature type="compositionally biased region" description="Low complexity" evidence="1">
    <location>
        <begin position="68"/>
        <end position="81"/>
    </location>
</feature>
<evidence type="ECO:0000256" key="1">
    <source>
        <dbReference type="SAM" id="MobiDB-lite"/>
    </source>
</evidence>
<accession>A0A9P1M918</accession>
<feature type="region of interest" description="Disordered" evidence="1">
    <location>
        <begin position="461"/>
        <end position="503"/>
    </location>
</feature>
<feature type="compositionally biased region" description="Polar residues" evidence="1">
    <location>
        <begin position="692"/>
        <end position="703"/>
    </location>
</feature>
<evidence type="ECO:0008006" key="4">
    <source>
        <dbReference type="Google" id="ProtNLM"/>
    </source>
</evidence>
<feature type="compositionally biased region" description="Polar residues" evidence="1">
    <location>
        <begin position="201"/>
        <end position="213"/>
    </location>
</feature>
<protein>
    <recommendedName>
        <fullName evidence="4">ORP1 like protein</fullName>
    </recommendedName>
</protein>
<organism evidence="2 3">
    <name type="scientific">Parascedosporium putredinis</name>
    <dbReference type="NCBI Taxonomy" id="1442378"/>
    <lineage>
        <taxon>Eukaryota</taxon>
        <taxon>Fungi</taxon>
        <taxon>Dikarya</taxon>
        <taxon>Ascomycota</taxon>
        <taxon>Pezizomycotina</taxon>
        <taxon>Sordariomycetes</taxon>
        <taxon>Hypocreomycetidae</taxon>
        <taxon>Microascales</taxon>
        <taxon>Microascaceae</taxon>
        <taxon>Parascedosporium</taxon>
    </lineage>
</organism>
<feature type="compositionally biased region" description="Basic and acidic residues" evidence="1">
    <location>
        <begin position="110"/>
        <end position="120"/>
    </location>
</feature>
<dbReference type="EMBL" id="CALLCH030000004">
    <property type="protein sequence ID" value="CAI4212220.1"/>
    <property type="molecule type" value="Genomic_DNA"/>
</dbReference>
<keyword evidence="3" id="KW-1185">Reference proteome</keyword>
<feature type="compositionally biased region" description="Acidic residues" evidence="1">
    <location>
        <begin position="396"/>
        <end position="407"/>
    </location>
</feature>
<evidence type="ECO:0000313" key="2">
    <source>
        <dbReference type="EMBL" id="CAI4212220.1"/>
    </source>
</evidence>
<name>A0A9P1M918_9PEZI</name>
<proteinExistence type="predicted"/>
<feature type="region of interest" description="Disordered" evidence="1">
    <location>
        <begin position="609"/>
        <end position="628"/>
    </location>
</feature>
<feature type="compositionally biased region" description="Basic and acidic residues" evidence="1">
    <location>
        <begin position="186"/>
        <end position="200"/>
    </location>
</feature>
<feature type="compositionally biased region" description="Basic residues" evidence="1">
    <location>
        <begin position="467"/>
        <end position="482"/>
    </location>
</feature>
<dbReference type="AlphaFoldDB" id="A0A9P1M918"/>
<comment type="caution">
    <text evidence="2">The sequence shown here is derived from an EMBL/GenBank/DDBJ whole genome shotgun (WGS) entry which is preliminary data.</text>
</comment>
<evidence type="ECO:0000313" key="3">
    <source>
        <dbReference type="Proteomes" id="UP000838763"/>
    </source>
</evidence>